<proteinExistence type="predicted"/>
<protein>
    <recommendedName>
        <fullName evidence="2">MmcB family DNA repair protein</fullName>
    </recommendedName>
</protein>
<dbReference type="EMBL" id="MT143050">
    <property type="protein sequence ID" value="QJA92240.1"/>
    <property type="molecule type" value="Genomic_DNA"/>
</dbReference>
<evidence type="ECO:0008006" key="2">
    <source>
        <dbReference type="Google" id="ProtNLM"/>
    </source>
</evidence>
<dbReference type="AlphaFoldDB" id="A0A6M3LBZ5"/>
<evidence type="ECO:0000313" key="1">
    <source>
        <dbReference type="EMBL" id="QJA92240.1"/>
    </source>
</evidence>
<accession>A0A6M3LBZ5</accession>
<name>A0A6M3LBZ5_9ZZZZ</name>
<gene>
    <name evidence="1" type="ORF">MM415B04786_0005</name>
</gene>
<reference evidence="1" key="1">
    <citation type="submission" date="2020-03" db="EMBL/GenBank/DDBJ databases">
        <title>The deep terrestrial virosphere.</title>
        <authorList>
            <person name="Holmfeldt K."/>
            <person name="Nilsson E."/>
            <person name="Simone D."/>
            <person name="Lopez-Fernandez M."/>
            <person name="Wu X."/>
            <person name="de Brujin I."/>
            <person name="Lundin D."/>
            <person name="Andersson A."/>
            <person name="Bertilsson S."/>
            <person name="Dopson M."/>
        </authorList>
    </citation>
    <scope>NUCLEOTIDE SEQUENCE</scope>
    <source>
        <strain evidence="1">MM415B04786</strain>
    </source>
</reference>
<organism evidence="1">
    <name type="scientific">viral metagenome</name>
    <dbReference type="NCBI Taxonomy" id="1070528"/>
    <lineage>
        <taxon>unclassified sequences</taxon>
        <taxon>metagenomes</taxon>
        <taxon>organismal metagenomes</taxon>
    </lineage>
</organism>
<sequence length="157" mass="18881">MTADDIKAVLWRESELRWNTLIACEELRYPYLFGIADFIIVRRDMLTIEIEIKVNKSDLTFNETQKKKWKYNWDAAKTVGPNYFYFCIPETMYEWSIEFIKESWPFAGVLVVTDEGLLIFKRRPKRIHNTPLKSIRFIARSIYCKLRLEKMKELPNE</sequence>